<evidence type="ECO:0000313" key="2">
    <source>
        <dbReference type="EMBL" id="RDV06855.1"/>
    </source>
</evidence>
<comment type="caution">
    <text evidence="2">The sequence shown here is derived from an EMBL/GenBank/DDBJ whole genome shotgun (WGS) entry which is preliminary data.</text>
</comment>
<gene>
    <name evidence="2" type="ORF">DXH95_05505</name>
</gene>
<name>A0A371BGY0_9SPHN</name>
<proteinExistence type="predicted"/>
<dbReference type="PANTHER" id="PTHR30163:SF8">
    <property type="entry name" value="LYTIC MUREIN TRANSGLYCOSYLASE"/>
    <property type="match status" value="1"/>
</dbReference>
<dbReference type="EMBL" id="QRGP01000001">
    <property type="protein sequence ID" value="RDV06855.1"/>
    <property type="molecule type" value="Genomic_DNA"/>
</dbReference>
<protein>
    <submittedName>
        <fullName evidence="2">Lytic murein transglycosylase</fullName>
    </submittedName>
</protein>
<keyword evidence="3" id="KW-1185">Reference proteome</keyword>
<dbReference type="InterPro" id="IPR031304">
    <property type="entry name" value="SLT_2"/>
</dbReference>
<dbReference type="OrthoDB" id="9808544at2"/>
<evidence type="ECO:0000259" key="1">
    <source>
        <dbReference type="Pfam" id="PF13406"/>
    </source>
</evidence>
<dbReference type="Gene3D" id="1.10.8.350">
    <property type="entry name" value="Bacterial muramidase"/>
    <property type="match status" value="1"/>
</dbReference>
<dbReference type="GO" id="GO:0009253">
    <property type="term" value="P:peptidoglycan catabolic process"/>
    <property type="evidence" value="ECO:0007669"/>
    <property type="project" value="TreeGrafter"/>
</dbReference>
<accession>A0A371BGY0</accession>
<feature type="domain" description="Transglycosylase SLT" evidence="1">
    <location>
        <begin position="58"/>
        <end position="366"/>
    </location>
</feature>
<dbReference type="InterPro" id="IPR023346">
    <property type="entry name" value="Lysozyme-like_dom_sf"/>
</dbReference>
<dbReference type="Gene3D" id="1.10.530.10">
    <property type="match status" value="1"/>
</dbReference>
<organism evidence="2 3">
    <name type="scientific">Sphingorhabdus pulchriflava</name>
    <dbReference type="NCBI Taxonomy" id="2292257"/>
    <lineage>
        <taxon>Bacteria</taxon>
        <taxon>Pseudomonadati</taxon>
        <taxon>Pseudomonadota</taxon>
        <taxon>Alphaproteobacteria</taxon>
        <taxon>Sphingomonadales</taxon>
        <taxon>Sphingomonadaceae</taxon>
        <taxon>Sphingorhabdus</taxon>
    </lineage>
</organism>
<dbReference type="PANTHER" id="PTHR30163">
    <property type="entry name" value="MEMBRANE-BOUND LYTIC MUREIN TRANSGLYCOSYLASE B"/>
    <property type="match status" value="1"/>
</dbReference>
<evidence type="ECO:0000313" key="3">
    <source>
        <dbReference type="Proteomes" id="UP000263833"/>
    </source>
</evidence>
<dbReference type="NCBIfam" id="TIGR02283">
    <property type="entry name" value="MltB_2"/>
    <property type="match status" value="1"/>
</dbReference>
<dbReference type="SUPFAM" id="SSF53955">
    <property type="entry name" value="Lysozyme-like"/>
    <property type="match status" value="1"/>
</dbReference>
<dbReference type="InterPro" id="IPR043426">
    <property type="entry name" value="MltB-like"/>
</dbReference>
<dbReference type="GO" id="GO:0008933">
    <property type="term" value="F:peptidoglycan lytic transglycosylase activity"/>
    <property type="evidence" value="ECO:0007669"/>
    <property type="project" value="TreeGrafter"/>
</dbReference>
<dbReference type="Proteomes" id="UP000263833">
    <property type="component" value="Unassembled WGS sequence"/>
</dbReference>
<dbReference type="AlphaFoldDB" id="A0A371BGY0"/>
<dbReference type="InterPro" id="IPR011970">
    <property type="entry name" value="MltB_2"/>
</dbReference>
<reference evidence="3" key="1">
    <citation type="submission" date="2018-08" db="EMBL/GenBank/DDBJ databases">
        <authorList>
            <person name="Kim S.-J."/>
            <person name="Jung G.-Y."/>
        </authorList>
    </citation>
    <scope>NUCLEOTIDE SEQUENCE [LARGE SCALE GENOMIC DNA]</scope>
    <source>
        <strain evidence="3">GY_G</strain>
    </source>
</reference>
<dbReference type="Pfam" id="PF13406">
    <property type="entry name" value="SLT_2"/>
    <property type="match status" value="1"/>
</dbReference>
<sequence>MVSSGTGSNGGCVALRFGKIPVDGVTAALLLAALSPPAALSAQQAPTSVADQSHSHAFAQYLQTVRVRAEREGVRKATLDRVIPTLTYLPRVVQLDRGQPETPGNAPIPAFEPYRRKHVDAARIGRGRSKYSELRPLLQRIENETGVPEEVMIAIYGHETNYGAVMGNFHAPDALASLAFEGRRRDLFEAELVAVLKMIDRGVPSYAITGSWAGALGRPQFLPSVYLRLARDGDGDGYADIWKSEVDAMTSIANYLLNAGWRRNEPWGFAVNVPFSLDRNSIKSTLVAPRCARVFSRHSRLMKISEWKSLGVISQNGVWPDENMQAALIEPDGEGQTAYLLGSNYRAILDYNCSNFYALSVGLLADAVRN</sequence>